<protein>
    <submittedName>
        <fullName evidence="1">Uncharacterized protein</fullName>
    </submittedName>
</protein>
<reference evidence="1 2" key="1">
    <citation type="journal article" date="2022" name="Nat. Plants">
        <title>Genomes of leafy and leafless Platanthera orchids illuminate the evolution of mycoheterotrophy.</title>
        <authorList>
            <person name="Li M.H."/>
            <person name="Liu K.W."/>
            <person name="Li Z."/>
            <person name="Lu H.C."/>
            <person name="Ye Q.L."/>
            <person name="Zhang D."/>
            <person name="Wang J.Y."/>
            <person name="Li Y.F."/>
            <person name="Zhong Z.M."/>
            <person name="Liu X."/>
            <person name="Yu X."/>
            <person name="Liu D.K."/>
            <person name="Tu X.D."/>
            <person name="Liu B."/>
            <person name="Hao Y."/>
            <person name="Liao X.Y."/>
            <person name="Jiang Y.T."/>
            <person name="Sun W.H."/>
            <person name="Chen J."/>
            <person name="Chen Y.Q."/>
            <person name="Ai Y."/>
            <person name="Zhai J.W."/>
            <person name="Wu S.S."/>
            <person name="Zhou Z."/>
            <person name="Hsiao Y.Y."/>
            <person name="Wu W.L."/>
            <person name="Chen Y.Y."/>
            <person name="Lin Y.F."/>
            <person name="Hsu J.L."/>
            <person name="Li C.Y."/>
            <person name="Wang Z.W."/>
            <person name="Zhao X."/>
            <person name="Zhong W.Y."/>
            <person name="Ma X.K."/>
            <person name="Ma L."/>
            <person name="Huang J."/>
            <person name="Chen G.Z."/>
            <person name="Huang M.Z."/>
            <person name="Huang L."/>
            <person name="Peng D.H."/>
            <person name="Luo Y.B."/>
            <person name="Zou S.Q."/>
            <person name="Chen S.P."/>
            <person name="Lan S."/>
            <person name="Tsai W.C."/>
            <person name="Van de Peer Y."/>
            <person name="Liu Z.J."/>
        </authorList>
    </citation>
    <scope>NUCLEOTIDE SEQUENCE [LARGE SCALE GENOMIC DNA]</scope>
    <source>
        <strain evidence="1">Lor288</strain>
    </source>
</reference>
<evidence type="ECO:0000313" key="2">
    <source>
        <dbReference type="Proteomes" id="UP001412067"/>
    </source>
</evidence>
<sequence length="131" mass="14257">MEAAKKKVMGLFAKQDNVINLFLAGVFAALSWRSHMQQEEIDALEAEKLALTSGNQALSSAMWAWREHLFHLAEADPSSAHIPISRLRAIYGEEEMASDAPDASPSAAELHRAILVSASRRTKASAGRLDA</sequence>
<name>A0ABR2LGC2_9ASPA</name>
<dbReference type="Proteomes" id="UP001412067">
    <property type="component" value="Unassembled WGS sequence"/>
</dbReference>
<gene>
    <name evidence="1" type="ORF">KSP40_PGU018536</name>
</gene>
<dbReference type="EMBL" id="JBBWWR010000020">
    <property type="protein sequence ID" value="KAK8940042.1"/>
    <property type="molecule type" value="Genomic_DNA"/>
</dbReference>
<organism evidence="1 2">
    <name type="scientific">Platanthera guangdongensis</name>
    <dbReference type="NCBI Taxonomy" id="2320717"/>
    <lineage>
        <taxon>Eukaryota</taxon>
        <taxon>Viridiplantae</taxon>
        <taxon>Streptophyta</taxon>
        <taxon>Embryophyta</taxon>
        <taxon>Tracheophyta</taxon>
        <taxon>Spermatophyta</taxon>
        <taxon>Magnoliopsida</taxon>
        <taxon>Liliopsida</taxon>
        <taxon>Asparagales</taxon>
        <taxon>Orchidaceae</taxon>
        <taxon>Orchidoideae</taxon>
        <taxon>Orchideae</taxon>
        <taxon>Orchidinae</taxon>
        <taxon>Platanthera</taxon>
    </lineage>
</organism>
<evidence type="ECO:0000313" key="1">
    <source>
        <dbReference type="EMBL" id="KAK8940042.1"/>
    </source>
</evidence>
<keyword evidence="2" id="KW-1185">Reference proteome</keyword>
<dbReference type="PANTHER" id="PTHR38355:SF1">
    <property type="entry name" value="OS06G0149500 PROTEIN"/>
    <property type="match status" value="1"/>
</dbReference>
<dbReference type="PANTHER" id="PTHR38355">
    <property type="entry name" value="OS06G0149500 PROTEIN"/>
    <property type="match status" value="1"/>
</dbReference>
<accession>A0ABR2LGC2</accession>
<proteinExistence type="predicted"/>
<comment type="caution">
    <text evidence="1">The sequence shown here is derived from an EMBL/GenBank/DDBJ whole genome shotgun (WGS) entry which is preliminary data.</text>
</comment>